<dbReference type="GO" id="GO:0008725">
    <property type="term" value="F:DNA-3-methyladenine glycosylase activity"/>
    <property type="evidence" value="ECO:0007669"/>
    <property type="project" value="InterPro"/>
</dbReference>
<dbReference type="STRING" id="1451189.CFAL_00475"/>
<name>A0A418Q9D4_9CORY</name>
<dbReference type="InterPro" id="IPR005019">
    <property type="entry name" value="Adenine_glyco"/>
</dbReference>
<dbReference type="InterPro" id="IPR011257">
    <property type="entry name" value="DNA_glycosylase"/>
</dbReference>
<dbReference type="EMBL" id="QXJK01000002">
    <property type="protein sequence ID" value="RIX36317.1"/>
    <property type="molecule type" value="Genomic_DNA"/>
</dbReference>
<dbReference type="Pfam" id="PF03352">
    <property type="entry name" value="Adenine_glyco"/>
    <property type="match status" value="2"/>
</dbReference>
<dbReference type="PANTHER" id="PTHR30037:SF4">
    <property type="entry name" value="DNA-3-METHYLADENINE GLYCOSYLASE I"/>
    <property type="match status" value="1"/>
</dbReference>
<dbReference type="AlphaFoldDB" id="A0A418Q9D4"/>
<evidence type="ECO:0000313" key="2">
    <source>
        <dbReference type="Proteomes" id="UP000285278"/>
    </source>
</evidence>
<dbReference type="InterPro" id="IPR052891">
    <property type="entry name" value="DNA-3mA_glycosylase"/>
</dbReference>
<accession>A0A418Q9D4</accession>
<organism evidence="1 2">
    <name type="scientific">Corynebacterium falsenii</name>
    <dbReference type="NCBI Taxonomy" id="108486"/>
    <lineage>
        <taxon>Bacteria</taxon>
        <taxon>Bacillati</taxon>
        <taxon>Actinomycetota</taxon>
        <taxon>Actinomycetes</taxon>
        <taxon>Mycobacteriales</taxon>
        <taxon>Corynebacteriaceae</taxon>
        <taxon>Corynebacterium</taxon>
    </lineage>
</organism>
<keyword evidence="2" id="KW-1185">Reference proteome</keyword>
<dbReference type="Gene3D" id="1.10.340.30">
    <property type="entry name" value="Hypothetical protein, domain 2"/>
    <property type="match status" value="1"/>
</dbReference>
<gene>
    <name evidence="1" type="ORF">D3M95_01900</name>
</gene>
<reference evidence="1 2" key="1">
    <citation type="submission" date="2018-09" db="EMBL/GenBank/DDBJ databases">
        <title>Optimization and identification of Corynebacterium falsenii FN1-14 from fish paste.</title>
        <authorList>
            <person name="Daroonpunt R."/>
            <person name="Tanasupawat S."/>
        </authorList>
    </citation>
    <scope>NUCLEOTIDE SEQUENCE [LARGE SCALE GENOMIC DNA]</scope>
    <source>
        <strain evidence="1 2">FN1-14</strain>
    </source>
</reference>
<dbReference type="GO" id="GO:0006284">
    <property type="term" value="P:base-excision repair"/>
    <property type="evidence" value="ECO:0007669"/>
    <property type="project" value="InterPro"/>
</dbReference>
<protein>
    <submittedName>
        <fullName evidence="1">DNA-3-methyladenine glycosylase I</fullName>
    </submittedName>
</protein>
<dbReference type="SUPFAM" id="SSF48150">
    <property type="entry name" value="DNA-glycosylase"/>
    <property type="match status" value="1"/>
</dbReference>
<proteinExistence type="predicted"/>
<dbReference type="PANTHER" id="PTHR30037">
    <property type="entry name" value="DNA-3-METHYLADENINE GLYCOSYLASE 1"/>
    <property type="match status" value="1"/>
</dbReference>
<dbReference type="OrthoDB" id="9807664at2"/>
<sequence>MDDHLTPSPTGQLIDSEGVARPPWAYRSDAELDYYDNEWGRPVITEHGLLERITLEGFQSGLSWATVLRKRRDFRSVFFMFDATRITAMTESDRETALSDARLIRNPQKHRALYVNAQATVELRDDPDYQKLPADAPAYRVLGGAAERLAPGLPVLVWSFVPEVEQRPASLEEIPTTSPEAKALAKALKSHGFSFVGPTTCYALMQAIGMVNDRVDEGEGSAAEC</sequence>
<comment type="caution">
    <text evidence="1">The sequence shown here is derived from an EMBL/GenBank/DDBJ whole genome shotgun (WGS) entry which is preliminary data.</text>
</comment>
<evidence type="ECO:0000313" key="1">
    <source>
        <dbReference type="EMBL" id="RIX36317.1"/>
    </source>
</evidence>
<dbReference type="Proteomes" id="UP000285278">
    <property type="component" value="Unassembled WGS sequence"/>
</dbReference>